<gene>
    <name evidence="2" type="ORF">ACHAWU_004520</name>
</gene>
<proteinExistence type="predicted"/>
<organism evidence="2 3">
    <name type="scientific">Discostella pseudostelligera</name>
    <dbReference type="NCBI Taxonomy" id="259834"/>
    <lineage>
        <taxon>Eukaryota</taxon>
        <taxon>Sar</taxon>
        <taxon>Stramenopiles</taxon>
        <taxon>Ochrophyta</taxon>
        <taxon>Bacillariophyta</taxon>
        <taxon>Coscinodiscophyceae</taxon>
        <taxon>Thalassiosirophycidae</taxon>
        <taxon>Stephanodiscales</taxon>
        <taxon>Stephanodiscaceae</taxon>
        <taxon>Discostella</taxon>
    </lineage>
</organism>
<keyword evidence="3" id="KW-1185">Reference proteome</keyword>
<name>A0ABD3MTM6_9STRA</name>
<evidence type="ECO:0000256" key="1">
    <source>
        <dbReference type="SAM" id="MobiDB-lite"/>
    </source>
</evidence>
<protein>
    <submittedName>
        <fullName evidence="2">Uncharacterized protein</fullName>
    </submittedName>
</protein>
<comment type="caution">
    <text evidence="2">The sequence shown here is derived from an EMBL/GenBank/DDBJ whole genome shotgun (WGS) entry which is preliminary data.</text>
</comment>
<dbReference type="Proteomes" id="UP001530293">
    <property type="component" value="Unassembled WGS sequence"/>
</dbReference>
<reference evidence="2 3" key="1">
    <citation type="submission" date="2024-10" db="EMBL/GenBank/DDBJ databases">
        <title>Updated reference genomes for cyclostephanoid diatoms.</title>
        <authorList>
            <person name="Roberts W.R."/>
            <person name="Alverson A.J."/>
        </authorList>
    </citation>
    <scope>NUCLEOTIDE SEQUENCE [LARGE SCALE GENOMIC DNA]</scope>
    <source>
        <strain evidence="2 3">AJA232-27</strain>
    </source>
</reference>
<evidence type="ECO:0000313" key="2">
    <source>
        <dbReference type="EMBL" id="KAL3767022.1"/>
    </source>
</evidence>
<feature type="region of interest" description="Disordered" evidence="1">
    <location>
        <begin position="122"/>
        <end position="143"/>
    </location>
</feature>
<evidence type="ECO:0000313" key="3">
    <source>
        <dbReference type="Proteomes" id="UP001530293"/>
    </source>
</evidence>
<sequence length="221" mass="24279">MAPSSNIPSESDATRMWFESALQEYEQIASLCNAQSLLINAVVALSPSSSAAAGNSVDVAHHDDGDYEESYNAIELDPKVLKRELQHRNLYDQLSKYYQEIDVVRKTHAAMKAQLMNLSNLHNSNVSKDDHPQQQHNNVSRSPSPMVEALTRHIELSERVIRTVMKSSSAGQCGILFENGILRTSSSSVSDHEVNVVALASLRASVSQLKANFGGDGNRSR</sequence>
<feature type="compositionally biased region" description="Polar residues" evidence="1">
    <location>
        <begin position="134"/>
        <end position="143"/>
    </location>
</feature>
<accession>A0ABD3MTM6</accession>
<dbReference type="AlphaFoldDB" id="A0ABD3MTM6"/>
<dbReference type="EMBL" id="JALLBG020000078">
    <property type="protein sequence ID" value="KAL3767022.1"/>
    <property type="molecule type" value="Genomic_DNA"/>
</dbReference>